<keyword evidence="2" id="KW-0853">WD repeat</keyword>
<feature type="compositionally biased region" description="Acidic residues" evidence="5">
    <location>
        <begin position="654"/>
        <end position="666"/>
    </location>
</feature>
<proteinExistence type="predicted"/>
<comment type="subcellular location">
    <subcellularLocation>
        <location evidence="1">Nucleus</location>
    </subcellularLocation>
</comment>
<dbReference type="EMBL" id="JBFMKM010000014">
    <property type="protein sequence ID" value="KAL1297984.1"/>
    <property type="molecule type" value="Genomic_DNA"/>
</dbReference>
<dbReference type="Gene3D" id="1.20.960.30">
    <property type="match status" value="1"/>
</dbReference>
<feature type="compositionally biased region" description="Low complexity" evidence="5">
    <location>
        <begin position="684"/>
        <end position="697"/>
    </location>
</feature>
<evidence type="ECO:0000256" key="1">
    <source>
        <dbReference type="ARBA" id="ARBA00004123"/>
    </source>
</evidence>
<feature type="compositionally biased region" description="Basic and acidic residues" evidence="5">
    <location>
        <begin position="106"/>
        <end position="115"/>
    </location>
</feature>
<dbReference type="PANTHER" id="PTHR22846">
    <property type="entry name" value="WD40 REPEAT PROTEIN"/>
    <property type="match status" value="1"/>
</dbReference>
<keyword evidence="3" id="KW-0677">Repeat</keyword>
<dbReference type="PROSITE" id="PS50896">
    <property type="entry name" value="LISH"/>
    <property type="match status" value="1"/>
</dbReference>
<dbReference type="PANTHER" id="PTHR22846:SF2">
    <property type="entry name" value="F-BOX-LIKE_WD REPEAT-CONTAINING PROTEIN EBI"/>
    <property type="match status" value="1"/>
</dbReference>
<evidence type="ECO:0000313" key="7">
    <source>
        <dbReference type="Proteomes" id="UP001562354"/>
    </source>
</evidence>
<protein>
    <recommendedName>
        <fullName evidence="8">LisH domain-containing protein</fullName>
    </recommendedName>
</protein>
<dbReference type="InterPro" id="IPR015943">
    <property type="entry name" value="WD40/YVTN_repeat-like_dom_sf"/>
</dbReference>
<keyword evidence="7" id="KW-1185">Reference proteome</keyword>
<dbReference type="InterPro" id="IPR045183">
    <property type="entry name" value="Ebi-like"/>
</dbReference>
<feature type="region of interest" description="Disordered" evidence="5">
    <location>
        <begin position="648"/>
        <end position="697"/>
    </location>
</feature>
<evidence type="ECO:0000256" key="2">
    <source>
        <dbReference type="ARBA" id="ARBA00022574"/>
    </source>
</evidence>
<organism evidence="6 7">
    <name type="scientific">Neodothiora populina</name>
    <dbReference type="NCBI Taxonomy" id="2781224"/>
    <lineage>
        <taxon>Eukaryota</taxon>
        <taxon>Fungi</taxon>
        <taxon>Dikarya</taxon>
        <taxon>Ascomycota</taxon>
        <taxon>Pezizomycotina</taxon>
        <taxon>Dothideomycetes</taxon>
        <taxon>Dothideomycetidae</taxon>
        <taxon>Dothideales</taxon>
        <taxon>Dothioraceae</taxon>
        <taxon>Neodothiora</taxon>
    </lineage>
</organism>
<keyword evidence="4" id="KW-0539">Nucleus</keyword>
<dbReference type="Gene3D" id="2.130.10.10">
    <property type="entry name" value="YVTN repeat-like/Quinoprotein amine dehydrogenase"/>
    <property type="match status" value="1"/>
</dbReference>
<feature type="region of interest" description="Disordered" evidence="5">
    <location>
        <begin position="81"/>
        <end position="204"/>
    </location>
</feature>
<evidence type="ECO:0000256" key="4">
    <source>
        <dbReference type="ARBA" id="ARBA00023242"/>
    </source>
</evidence>
<gene>
    <name evidence="6" type="ORF">AAFC00_006491</name>
</gene>
<dbReference type="Pfam" id="PF08513">
    <property type="entry name" value="LisH"/>
    <property type="match status" value="1"/>
</dbReference>
<name>A0ABR3P6P6_9PEZI</name>
<dbReference type="InterPro" id="IPR001680">
    <property type="entry name" value="WD40_rpt"/>
</dbReference>
<dbReference type="Proteomes" id="UP001562354">
    <property type="component" value="Unassembled WGS sequence"/>
</dbReference>
<feature type="compositionally biased region" description="Polar residues" evidence="5">
    <location>
        <begin position="81"/>
        <end position="105"/>
    </location>
</feature>
<reference evidence="6 7" key="1">
    <citation type="submission" date="2024-07" db="EMBL/GenBank/DDBJ databases">
        <title>Draft sequence of the Neodothiora populina.</title>
        <authorList>
            <person name="Drown D.D."/>
            <person name="Schuette U.S."/>
            <person name="Buechlein A.B."/>
            <person name="Rusch D.R."/>
            <person name="Winton L.W."/>
            <person name="Adams G.A."/>
        </authorList>
    </citation>
    <scope>NUCLEOTIDE SEQUENCE [LARGE SCALE GENOMIC DNA]</scope>
    <source>
        <strain evidence="6 7">CPC 39397</strain>
    </source>
</reference>
<dbReference type="GeneID" id="95980190"/>
<accession>A0ABR3P6P6</accession>
<dbReference type="RefSeq" id="XP_069197666.1">
    <property type="nucleotide sequence ID" value="XM_069346453.1"/>
</dbReference>
<dbReference type="InterPro" id="IPR036322">
    <property type="entry name" value="WD40_repeat_dom_sf"/>
</dbReference>
<dbReference type="InterPro" id="IPR006594">
    <property type="entry name" value="LisH"/>
</dbReference>
<sequence length="740" mass="80635">MGDGALGSDHINYLILRYLQEAGHENAAKALHQDWHRPDEYHDPEKLPFASQVKQFELVNIIQDGLFHDRLQAHVTKQSPRFNLIPSTSDPLSLSVSNRRASITSDTRRDARTDVKTSVSSHHQHHHRQRSDVAASASAASNDFPLPPPKRVKKSSADEPSVPAAPPQTNGDAMDVDPKTPATTADDGELPSEDGLPTDTATDRGTSEAVDIATNSASSPPLPPATETISAATQTDESLRAKRSETIYWSVEKEGANIVHALWNPQPDTTAHLLAAGDALCRFYNVPSSSEQPASSTTNGDNTLSDTTHHFDVEDMPPGSITTAACWHPSGRYATCSVELLRQINGSQHVVRCLFDTETQKARGAKRIYSDNAYIQLLQRQSPTVNMALRYNRPGSLLLSVSTSVKRGLVDIWQGPAEEPIAMKLFAKQILDAVWATDDEIIVSGEQCLEAYRLKFTDATDSVMADGDSSPSIGTRNLTKLHSWTTDKTWGKVRYDSHNRVLAATAINDDAIVLLRRSPSDDGWTPLPGFPAAGDPSIQQISAMAFEHAPPIKDEDANGDFDAGAAVPRRLATTHHTGAVNIYAVTHDSCTPLHTLHLGTPHLPEAALALSWSPDGQHLAVASEETIKVWNLSVSPKFPVLNWRASPQHWTQTDPDDVDESMDMMQDDDHGAPVQGEVNLDDSNNNNNNNNNINRRQQGVDGDVDVQAVHEPSLSWDAEGKSLLFAVGRKVAVIRLLPPA</sequence>
<evidence type="ECO:0000256" key="5">
    <source>
        <dbReference type="SAM" id="MobiDB-lite"/>
    </source>
</evidence>
<evidence type="ECO:0000313" key="6">
    <source>
        <dbReference type="EMBL" id="KAL1297984.1"/>
    </source>
</evidence>
<dbReference type="Pfam" id="PF00400">
    <property type="entry name" value="WD40"/>
    <property type="match status" value="1"/>
</dbReference>
<dbReference type="SUPFAM" id="SSF50978">
    <property type="entry name" value="WD40 repeat-like"/>
    <property type="match status" value="1"/>
</dbReference>
<evidence type="ECO:0000256" key="3">
    <source>
        <dbReference type="ARBA" id="ARBA00022737"/>
    </source>
</evidence>
<dbReference type="SMART" id="SM00320">
    <property type="entry name" value="WD40"/>
    <property type="match status" value="1"/>
</dbReference>
<comment type="caution">
    <text evidence="6">The sequence shown here is derived from an EMBL/GenBank/DDBJ whole genome shotgun (WGS) entry which is preliminary data.</text>
</comment>
<evidence type="ECO:0008006" key="8">
    <source>
        <dbReference type="Google" id="ProtNLM"/>
    </source>
</evidence>